<dbReference type="EMBL" id="JBCITM010000018">
    <property type="protein sequence ID" value="MEN1761574.1"/>
    <property type="molecule type" value="Genomic_DNA"/>
</dbReference>
<dbReference type="PANTHER" id="PTHR39337">
    <property type="entry name" value="BLR5642 PROTEIN"/>
    <property type="match status" value="1"/>
</dbReference>
<dbReference type="Proteomes" id="UP001407405">
    <property type="component" value="Unassembled WGS sequence"/>
</dbReference>
<protein>
    <submittedName>
        <fullName evidence="1">DUF488 domain-containing protein</fullName>
    </submittedName>
</protein>
<evidence type="ECO:0000313" key="1">
    <source>
        <dbReference type="EMBL" id="MEN1761574.1"/>
    </source>
</evidence>
<reference evidence="1 2" key="1">
    <citation type="submission" date="2024-04" db="EMBL/GenBank/DDBJ databases">
        <title>Genome sequencing and metabolic network reconstruction of aminoacids and betaine degradation by Anoxynatronum sibiricum.</title>
        <authorList>
            <person name="Detkova E.N."/>
            <person name="Boltjanskaja Y.V."/>
            <person name="Mardanov A.V."/>
            <person name="Kevbrin V."/>
        </authorList>
    </citation>
    <scope>NUCLEOTIDE SEQUENCE [LARGE SCALE GENOMIC DNA]</scope>
    <source>
        <strain evidence="1 2">Z-7981</strain>
    </source>
</reference>
<dbReference type="Pfam" id="PF04343">
    <property type="entry name" value="DUF488"/>
    <property type="match status" value="1"/>
</dbReference>
<sequence length="210" mass="24702">MTKLYTIGHSNHKIDEFILLLRKYQINCVIDVRSTPYSRFSPQFSSNEIKSELNKNGIYYIFMGNELGARRKDISLYTKEGYLDFEKTSKNPLFLKGLERVKEGIERGYTIALMCTEKDPLDCHRNILVAREFYKLGYDIHNILANGIVETQKEIEKRLLDEYFPNRDQVTIFELISDRKDMEDLINEAYLLRNKEIGHIRDSEKEGENS</sequence>
<proteinExistence type="predicted"/>
<dbReference type="InterPro" id="IPR014519">
    <property type="entry name" value="UCP024492"/>
</dbReference>
<accession>A0ABU9VWP9</accession>
<keyword evidence="2" id="KW-1185">Reference proteome</keyword>
<organism evidence="1 2">
    <name type="scientific">Anoxynatronum sibiricum</name>
    <dbReference type="NCBI Taxonomy" id="210623"/>
    <lineage>
        <taxon>Bacteria</taxon>
        <taxon>Bacillati</taxon>
        <taxon>Bacillota</taxon>
        <taxon>Clostridia</taxon>
        <taxon>Eubacteriales</taxon>
        <taxon>Clostridiaceae</taxon>
        <taxon>Anoxynatronum</taxon>
    </lineage>
</organism>
<comment type="caution">
    <text evidence="1">The sequence shown here is derived from an EMBL/GenBank/DDBJ whole genome shotgun (WGS) entry which is preliminary data.</text>
</comment>
<dbReference type="PANTHER" id="PTHR39337:SF1">
    <property type="entry name" value="BLR5642 PROTEIN"/>
    <property type="match status" value="1"/>
</dbReference>
<gene>
    <name evidence="1" type="ORF">AAIG11_13885</name>
</gene>
<dbReference type="RefSeq" id="WP_343186861.1">
    <property type="nucleotide sequence ID" value="NZ_JBCITM010000018.1"/>
</dbReference>
<dbReference type="InterPro" id="IPR007438">
    <property type="entry name" value="DUF488"/>
</dbReference>
<name>A0ABU9VWP9_9CLOT</name>
<evidence type="ECO:0000313" key="2">
    <source>
        <dbReference type="Proteomes" id="UP001407405"/>
    </source>
</evidence>
<dbReference type="PIRSF" id="PIRSF024492">
    <property type="entry name" value="UCP024492"/>
    <property type="match status" value="1"/>
</dbReference>